<dbReference type="InterPro" id="IPR002938">
    <property type="entry name" value="FAD-bd"/>
</dbReference>
<feature type="domain" description="FAD-binding" evidence="5">
    <location>
        <begin position="9"/>
        <end position="339"/>
    </location>
</feature>
<dbReference type="GO" id="GO:0071949">
    <property type="term" value="F:FAD binding"/>
    <property type="evidence" value="ECO:0007669"/>
    <property type="project" value="InterPro"/>
</dbReference>
<dbReference type="InterPro" id="IPR036188">
    <property type="entry name" value="FAD/NAD-bd_sf"/>
</dbReference>
<dbReference type="PANTHER" id="PTHR46496">
    <property type="match status" value="1"/>
</dbReference>
<dbReference type="GO" id="GO:0004497">
    <property type="term" value="F:monooxygenase activity"/>
    <property type="evidence" value="ECO:0007669"/>
    <property type="project" value="UniProtKB-KW"/>
</dbReference>
<gene>
    <name evidence="6" type="primary">auaG</name>
    <name evidence="6" type="ORF">NEOCIP111885_03444</name>
</gene>
<dbReference type="NCBIfam" id="NF005243">
    <property type="entry name" value="PRK06753.1"/>
    <property type="match status" value="1"/>
</dbReference>
<comment type="caution">
    <text evidence="6">The sequence shown here is derived from an EMBL/GenBank/DDBJ whole genome shotgun (WGS) entry which is preliminary data.</text>
</comment>
<evidence type="ECO:0000256" key="4">
    <source>
        <dbReference type="ARBA" id="ARBA00023002"/>
    </source>
</evidence>
<comment type="cofactor">
    <cofactor evidence="1">
        <name>FAD</name>
        <dbReference type="ChEBI" id="CHEBI:57692"/>
    </cofactor>
</comment>
<dbReference type="PANTHER" id="PTHR46496:SF1">
    <property type="entry name" value="ZEAXANTHIN EPOXIDASE, CHLOROPLASTIC"/>
    <property type="match status" value="1"/>
</dbReference>
<evidence type="ECO:0000313" key="6">
    <source>
        <dbReference type="EMBL" id="CAG9609701.1"/>
    </source>
</evidence>
<dbReference type="EC" id="1.14.13.222" evidence="6"/>
<sequence length="383" mass="43622">MVLNDMEGKIAIVGGGISGLATALALKRIGLTVSIYEKKAENSRTGSGIVLGSNALRALDYLGVLPQIQERGISSNQYFIFDNHGKPITTLHSEQTVYPLYTFIHRKDLIDILLNALSDEHIFYKKKLVFFTTNHKKSQLFFEDGTIVKTDYLLACDGIHSAIRNQLFPDKHLRYAGYTCWRGVLENSYDHCLPFYSETWGAKGRFGIIPLTNNRLYWYALKNGEPNDTRLHEWGTDELLSNFSEYHHPIPTIIENTLDKDVTRRDIYDLESLFHYVYDRILLLGDAAHATTPNLGQGACLAIEDAVFLAKCAEQDKHLETAMTSFEKIRLARTKKVVHESWMFGKIAQIDIPFICSVRNMVMKWTPASFHQSRLQVLQNLTL</sequence>
<dbReference type="PRINTS" id="PR00420">
    <property type="entry name" value="RNGMNOXGNASE"/>
</dbReference>
<evidence type="ECO:0000256" key="2">
    <source>
        <dbReference type="ARBA" id="ARBA00022630"/>
    </source>
</evidence>
<evidence type="ECO:0000259" key="5">
    <source>
        <dbReference type="Pfam" id="PF01494"/>
    </source>
</evidence>
<keyword evidence="6" id="KW-0503">Monooxygenase</keyword>
<dbReference type="Pfam" id="PF01494">
    <property type="entry name" value="FAD_binding_3"/>
    <property type="match status" value="1"/>
</dbReference>
<dbReference type="EMBL" id="CAKJTG010000022">
    <property type="protein sequence ID" value="CAG9609701.1"/>
    <property type="molecule type" value="Genomic_DNA"/>
</dbReference>
<keyword evidence="4 6" id="KW-0560">Oxidoreductase</keyword>
<evidence type="ECO:0000313" key="7">
    <source>
        <dbReference type="Proteomes" id="UP000789845"/>
    </source>
</evidence>
<dbReference type="AlphaFoldDB" id="A0A9C7GC72"/>
<dbReference type="Gene3D" id="3.50.50.60">
    <property type="entry name" value="FAD/NAD(P)-binding domain"/>
    <property type="match status" value="1"/>
</dbReference>
<keyword evidence="2" id="KW-0285">Flavoprotein</keyword>
<proteinExistence type="predicted"/>
<dbReference type="Proteomes" id="UP000789845">
    <property type="component" value="Unassembled WGS sequence"/>
</dbReference>
<keyword evidence="7" id="KW-1185">Reference proteome</keyword>
<reference evidence="6" key="1">
    <citation type="submission" date="2021-10" db="EMBL/GenBank/DDBJ databases">
        <authorList>
            <person name="Criscuolo A."/>
        </authorList>
    </citation>
    <scope>NUCLEOTIDE SEQUENCE</scope>
    <source>
        <strain evidence="6">CIP111885</strain>
    </source>
</reference>
<keyword evidence="3" id="KW-0274">FAD</keyword>
<evidence type="ECO:0000256" key="1">
    <source>
        <dbReference type="ARBA" id="ARBA00001974"/>
    </source>
</evidence>
<evidence type="ECO:0000256" key="3">
    <source>
        <dbReference type="ARBA" id="ARBA00022827"/>
    </source>
</evidence>
<accession>A0A9C7GC72</accession>
<name>A0A9C7GC72_9BACI</name>
<organism evidence="6 7">
    <name type="scientific">Pseudoneobacillus rhizosphaerae</name>
    <dbReference type="NCBI Taxonomy" id="2880968"/>
    <lineage>
        <taxon>Bacteria</taxon>
        <taxon>Bacillati</taxon>
        <taxon>Bacillota</taxon>
        <taxon>Bacilli</taxon>
        <taxon>Bacillales</taxon>
        <taxon>Bacillaceae</taxon>
        <taxon>Pseudoneobacillus</taxon>
    </lineage>
</organism>
<dbReference type="RefSeq" id="WP_230497930.1">
    <property type="nucleotide sequence ID" value="NZ_CAKJTG010000022.1"/>
</dbReference>
<protein>
    <submittedName>
        <fullName evidence="6">Aurachin C monooxygenase/isomerase</fullName>
        <ecNumber evidence="6">1.14.13.222</ecNumber>
    </submittedName>
</protein>
<dbReference type="SUPFAM" id="SSF51905">
    <property type="entry name" value="FAD/NAD(P)-binding domain"/>
    <property type="match status" value="1"/>
</dbReference>